<evidence type="ECO:0000313" key="3">
    <source>
        <dbReference type="Proteomes" id="UP000176424"/>
    </source>
</evidence>
<feature type="compositionally biased region" description="Basic and acidic residues" evidence="1">
    <location>
        <begin position="64"/>
        <end position="75"/>
    </location>
</feature>
<accession>A0A1F4ZUW7</accession>
<proteinExistence type="predicted"/>
<organism evidence="2 3">
    <name type="scientific">Candidatus Amesbacteria bacterium RIFOXYB1_FULL_44_23</name>
    <dbReference type="NCBI Taxonomy" id="1797263"/>
    <lineage>
        <taxon>Bacteria</taxon>
        <taxon>Candidatus Amesiibacteriota</taxon>
    </lineage>
</organism>
<sequence length="75" mass="8504">MEKDLLTQFMELSTYYKCALSAIGLTVGGLLWQLRRVGKDAVKTLTAMHPDDPSRRHNPSVSIDELRHNLTHPND</sequence>
<protein>
    <submittedName>
        <fullName evidence="2">Uncharacterized protein</fullName>
    </submittedName>
</protein>
<evidence type="ECO:0000313" key="2">
    <source>
        <dbReference type="EMBL" id="OGD09646.1"/>
    </source>
</evidence>
<comment type="caution">
    <text evidence="2">The sequence shown here is derived from an EMBL/GenBank/DDBJ whole genome shotgun (WGS) entry which is preliminary data.</text>
</comment>
<dbReference type="Proteomes" id="UP000176424">
    <property type="component" value="Unassembled WGS sequence"/>
</dbReference>
<name>A0A1F4ZUW7_9BACT</name>
<dbReference type="EMBL" id="MEXR01000028">
    <property type="protein sequence ID" value="OGD09646.1"/>
    <property type="molecule type" value="Genomic_DNA"/>
</dbReference>
<reference evidence="2 3" key="1">
    <citation type="journal article" date="2016" name="Nat. Commun.">
        <title>Thousands of microbial genomes shed light on interconnected biogeochemical processes in an aquifer system.</title>
        <authorList>
            <person name="Anantharaman K."/>
            <person name="Brown C.T."/>
            <person name="Hug L.A."/>
            <person name="Sharon I."/>
            <person name="Castelle C.J."/>
            <person name="Probst A.J."/>
            <person name="Thomas B.C."/>
            <person name="Singh A."/>
            <person name="Wilkins M.J."/>
            <person name="Karaoz U."/>
            <person name="Brodie E.L."/>
            <person name="Williams K.H."/>
            <person name="Hubbard S.S."/>
            <person name="Banfield J.F."/>
        </authorList>
    </citation>
    <scope>NUCLEOTIDE SEQUENCE [LARGE SCALE GENOMIC DNA]</scope>
</reference>
<dbReference type="AlphaFoldDB" id="A0A1F4ZUW7"/>
<dbReference type="STRING" id="1797263.A2397_03425"/>
<gene>
    <name evidence="2" type="ORF">A2397_03425</name>
</gene>
<feature type="region of interest" description="Disordered" evidence="1">
    <location>
        <begin position="47"/>
        <end position="75"/>
    </location>
</feature>
<evidence type="ECO:0000256" key="1">
    <source>
        <dbReference type="SAM" id="MobiDB-lite"/>
    </source>
</evidence>